<dbReference type="Proteomes" id="UP000037179">
    <property type="component" value="Unassembled WGS sequence"/>
</dbReference>
<organism evidence="2 3">
    <name type="scientific">Nocardia seriolae</name>
    <dbReference type="NCBI Taxonomy" id="37332"/>
    <lineage>
        <taxon>Bacteria</taxon>
        <taxon>Bacillati</taxon>
        <taxon>Actinomycetota</taxon>
        <taxon>Actinomycetes</taxon>
        <taxon>Mycobacteriales</taxon>
        <taxon>Nocardiaceae</taxon>
        <taxon>Nocardia</taxon>
    </lineage>
</organism>
<reference evidence="3" key="1">
    <citation type="submission" date="2015-07" db="EMBL/GenBank/DDBJ databases">
        <title>Nocardia seriolae U-1 whole genome shotgun sequence.</title>
        <authorList>
            <person name="Imajoh M."/>
            <person name="Fukumoto Y."/>
            <person name="Sukeda M."/>
            <person name="Yamane J."/>
            <person name="Yamasaki K."/>
            <person name="Shimizu M."/>
            <person name="Ohnishi K."/>
            <person name="Oshima S."/>
        </authorList>
    </citation>
    <scope>NUCLEOTIDE SEQUENCE [LARGE SCALE GENOMIC DNA]</scope>
    <source>
        <strain evidence="3">U-1</strain>
    </source>
</reference>
<evidence type="ECO:0000256" key="1">
    <source>
        <dbReference type="SAM" id="MobiDB-lite"/>
    </source>
</evidence>
<accession>A0ABC9YRS9</accession>
<proteinExistence type="predicted"/>
<keyword evidence="3" id="KW-1185">Reference proteome</keyword>
<feature type="region of interest" description="Disordered" evidence="1">
    <location>
        <begin position="97"/>
        <end position="117"/>
    </location>
</feature>
<gene>
    <name evidence="2" type="ORF">NSK11_contig00027-0029</name>
</gene>
<name>A0ABC9YRS9_9NOCA</name>
<evidence type="ECO:0000313" key="2">
    <source>
        <dbReference type="EMBL" id="GAP28075.1"/>
    </source>
</evidence>
<evidence type="ECO:0000313" key="3">
    <source>
        <dbReference type="Proteomes" id="UP000037179"/>
    </source>
</evidence>
<comment type="caution">
    <text evidence="2">The sequence shown here is derived from an EMBL/GenBank/DDBJ whole genome shotgun (WGS) entry which is preliminary data.</text>
</comment>
<reference evidence="2 3" key="2">
    <citation type="journal article" date="2016" name="Genome Announc.">
        <title>Draft Genome Sequence of Erythromycin- and Oxytetracycline-Sensitive Nocardia seriolae Strain U-1 (NBRC 110359).</title>
        <authorList>
            <person name="Imajoh M."/>
            <person name="Sukeda M."/>
            <person name="Shimizu M."/>
            <person name="Yamane J."/>
            <person name="Ohnishi K."/>
            <person name="Oshima S."/>
        </authorList>
    </citation>
    <scope>NUCLEOTIDE SEQUENCE [LARGE SCALE GENOMIC DNA]</scope>
    <source>
        <strain evidence="2 3">U-1</strain>
    </source>
</reference>
<dbReference type="AlphaFoldDB" id="A0ABC9YRS9"/>
<protein>
    <submittedName>
        <fullName evidence="2">Uncharacterized protein</fullName>
    </submittedName>
</protein>
<sequence>MSGARAPAVVNAKRESALRAPTVRAVVLVDVTWLPVATATAAGIAGAADSPMAAAIRNRLDRPVALVAAMATDRVRAATAIRPGVTTVDAARTGRAMSAGTPVGEADSPRATAVPGRTGRPAMLAIATGSDRVRAVGATRSRAGGPPETAAVVVTPAQIVIVGRAAAGTGVAAAVPAAATTRIGAADSPVGIRGRGMTVTGGVDPVVVATGTGRVRDGGVVRRAEARPVAACPVAVAGNRRALAVIRPAAGRSAVISFRVAGIPVGPRRGGPRRPGPIRCGSWLGMCCELCGSGMLTRIWCCRGCFGSGTSVGATPPWRRN</sequence>
<dbReference type="EMBL" id="BBYQ01000027">
    <property type="protein sequence ID" value="GAP28075.1"/>
    <property type="molecule type" value="Genomic_DNA"/>
</dbReference>